<feature type="region of interest" description="Disordered" evidence="1">
    <location>
        <begin position="1"/>
        <end position="49"/>
    </location>
</feature>
<dbReference type="EMBL" id="LLXI01004384">
    <property type="protein sequence ID" value="PKY60569.1"/>
    <property type="molecule type" value="Genomic_DNA"/>
</dbReference>
<dbReference type="VEuPathDB" id="FungiDB:FUN_005990"/>
<accession>A0A2I1HNW2</accession>
<keyword evidence="3" id="KW-1185">Reference proteome</keyword>
<protein>
    <submittedName>
        <fullName evidence="2">Uncharacterized protein</fullName>
    </submittedName>
</protein>
<dbReference type="VEuPathDB" id="FungiDB:RhiirFUN_005719"/>
<reference evidence="2 3" key="1">
    <citation type="submission" date="2015-10" db="EMBL/GenBank/DDBJ databases">
        <title>Genome analyses suggest a sexual origin of heterokaryosis in a supposedly ancient asexual fungus.</title>
        <authorList>
            <person name="Ropars J."/>
            <person name="Sedzielewska K."/>
            <person name="Noel J."/>
            <person name="Charron P."/>
            <person name="Farinelli L."/>
            <person name="Marton T."/>
            <person name="Kruger M."/>
            <person name="Pelin A."/>
            <person name="Brachmann A."/>
            <person name="Corradi N."/>
        </authorList>
    </citation>
    <scope>NUCLEOTIDE SEQUENCE [LARGE SCALE GENOMIC DNA]</scope>
    <source>
        <strain evidence="2 3">A4</strain>
    </source>
</reference>
<proteinExistence type="predicted"/>
<gene>
    <name evidence="2" type="ORF">RhiirA4_484420</name>
</gene>
<dbReference type="SUPFAM" id="SSF82171">
    <property type="entry name" value="DPP6 N-terminal domain-like"/>
    <property type="match status" value="1"/>
</dbReference>
<organism evidence="2 3">
    <name type="scientific">Rhizophagus irregularis</name>
    <dbReference type="NCBI Taxonomy" id="588596"/>
    <lineage>
        <taxon>Eukaryota</taxon>
        <taxon>Fungi</taxon>
        <taxon>Fungi incertae sedis</taxon>
        <taxon>Mucoromycota</taxon>
        <taxon>Glomeromycotina</taxon>
        <taxon>Glomeromycetes</taxon>
        <taxon>Glomerales</taxon>
        <taxon>Glomeraceae</taxon>
        <taxon>Rhizophagus</taxon>
    </lineage>
</organism>
<dbReference type="Gene3D" id="2.130.10.10">
    <property type="entry name" value="YVTN repeat-like/Quinoprotein amine dehydrogenase"/>
    <property type="match status" value="1"/>
</dbReference>
<sequence>MNNDIDNNNDAYTDKIDIDDGNDIDNNNDAHTDKIDIDDGKPNNGKPITKIEVSPNEKYLVTYSQEDNSISGWDVENNDEEIYDMMNEIENLIDDNGYELYDYCAFNLKGELILSYMNYIYVCSIQNENSKWKRERIYFIPDYSDLISISIYDKIYLSSNNSIYEWDLITGRIIKISGNEIKYDFSFELDEYLKNVRIFGNEKFEKFICTRIKDKIIIYSVELKITIASLDLNNVIQLRMLIKFHALWPLLFPLLYPLFSNIPSIKFWEEYLQANMCLEF</sequence>
<dbReference type="InterPro" id="IPR015943">
    <property type="entry name" value="WD40/YVTN_repeat-like_dom_sf"/>
</dbReference>
<evidence type="ECO:0000313" key="2">
    <source>
        <dbReference type="EMBL" id="PKY60569.1"/>
    </source>
</evidence>
<dbReference type="Proteomes" id="UP000234323">
    <property type="component" value="Unassembled WGS sequence"/>
</dbReference>
<feature type="compositionally biased region" description="Polar residues" evidence="1">
    <location>
        <begin position="1"/>
        <end position="11"/>
    </location>
</feature>
<evidence type="ECO:0000313" key="3">
    <source>
        <dbReference type="Proteomes" id="UP000234323"/>
    </source>
</evidence>
<evidence type="ECO:0000256" key="1">
    <source>
        <dbReference type="SAM" id="MobiDB-lite"/>
    </source>
</evidence>
<comment type="caution">
    <text evidence="2">The sequence shown here is derived from an EMBL/GenBank/DDBJ whole genome shotgun (WGS) entry which is preliminary data.</text>
</comment>
<name>A0A2I1HNW2_9GLOM</name>
<dbReference type="AlphaFoldDB" id="A0A2I1HNW2"/>
<feature type="compositionally biased region" description="Basic and acidic residues" evidence="1">
    <location>
        <begin position="28"/>
        <end position="41"/>
    </location>
</feature>
<dbReference type="VEuPathDB" id="FungiDB:RhiirA1_436454"/>